<dbReference type="HOGENOM" id="CLU_2684687_0_0_5"/>
<accession>F2J0B3</accession>
<evidence type="ECO:0000313" key="2">
    <source>
        <dbReference type="Proteomes" id="UP000008130"/>
    </source>
</evidence>
<dbReference type="KEGG" id="pgv:SL003B_0209"/>
<name>F2J0B3_POLGS</name>
<dbReference type="EMBL" id="CP002568">
    <property type="protein sequence ID" value="ADZ68647.1"/>
    <property type="molecule type" value="Genomic_DNA"/>
</dbReference>
<evidence type="ECO:0000313" key="1">
    <source>
        <dbReference type="EMBL" id="ADZ68647.1"/>
    </source>
</evidence>
<sequence length="74" mass="7839">MKPDDYIGAIVPRAEFVMTAVSVYDPEPTSDDAGFQQACKKAHGYCLPMTGLQHIPEFPADATTAGLGSPRIAA</sequence>
<protein>
    <submittedName>
        <fullName evidence="1">Uncharacterized protein</fullName>
    </submittedName>
</protein>
<dbReference type="Proteomes" id="UP000008130">
    <property type="component" value="Chromosome"/>
</dbReference>
<gene>
    <name evidence="1" type="ordered locus">SL003B_0209</name>
</gene>
<organism evidence="1 2">
    <name type="scientific">Polymorphum gilvum (strain LMG 25793 / CGMCC 1.9160 / SL003B-26A1)</name>
    <dbReference type="NCBI Taxonomy" id="991905"/>
    <lineage>
        <taxon>Bacteria</taxon>
        <taxon>Pseudomonadati</taxon>
        <taxon>Pseudomonadota</taxon>
        <taxon>Alphaproteobacteria</taxon>
        <taxon>Rhodobacterales</taxon>
        <taxon>Paracoccaceae</taxon>
        <taxon>Polymorphum</taxon>
    </lineage>
</organism>
<reference evidence="1 2" key="1">
    <citation type="journal article" date="2011" name="J. Bacteriol.">
        <title>Complete genome sequence of Polymorphum gilvum SL003B-26A1T, a crude oil-degrading bacterium from oil-polluted saline soil.</title>
        <authorList>
            <person name="Li S.G."/>
            <person name="Tang Y.Q."/>
            <person name="Nie Y."/>
            <person name="Cai M."/>
            <person name="Wu X.L."/>
        </authorList>
    </citation>
    <scope>NUCLEOTIDE SEQUENCE [LARGE SCALE GENOMIC DNA]</scope>
    <source>
        <strain evidence="2">LMG 25793 / CGMCC 1.9160 / SL003B-26A1</strain>
    </source>
</reference>
<proteinExistence type="predicted"/>
<dbReference type="STRING" id="991905.SL003B_0209"/>
<dbReference type="RefSeq" id="WP_013650972.1">
    <property type="nucleotide sequence ID" value="NC_015259.1"/>
</dbReference>
<keyword evidence="2" id="KW-1185">Reference proteome</keyword>
<dbReference type="AlphaFoldDB" id="F2J0B3"/>